<keyword evidence="4" id="KW-0479">Metal-binding</keyword>
<dbReference type="PRINTS" id="PR00786">
    <property type="entry name" value="NEPRILYSIN"/>
</dbReference>
<protein>
    <submittedName>
        <fullName evidence="11">M13 family metallopeptidase</fullName>
    </submittedName>
</protein>
<name>A0ABZ0D8C1_9XANT</name>
<feature type="signal peptide" evidence="8">
    <location>
        <begin position="1"/>
        <end position="23"/>
    </location>
</feature>
<comment type="similarity">
    <text evidence="2">Belongs to the peptidase M13 family.</text>
</comment>
<gene>
    <name evidence="11" type="ORF">NYR99_00400</name>
</gene>
<dbReference type="InterPro" id="IPR024079">
    <property type="entry name" value="MetalloPept_cat_dom_sf"/>
</dbReference>
<evidence type="ECO:0000256" key="8">
    <source>
        <dbReference type="SAM" id="SignalP"/>
    </source>
</evidence>
<evidence type="ECO:0000256" key="2">
    <source>
        <dbReference type="ARBA" id="ARBA00007357"/>
    </source>
</evidence>
<accession>A0ABZ0D8C1</accession>
<dbReference type="PROSITE" id="PS51257">
    <property type="entry name" value="PROKAR_LIPOPROTEIN"/>
    <property type="match status" value="1"/>
</dbReference>
<dbReference type="InterPro" id="IPR018497">
    <property type="entry name" value="Peptidase_M13_C"/>
</dbReference>
<feature type="domain" description="Peptidase M13 N-terminal" evidence="10">
    <location>
        <begin position="57"/>
        <end position="433"/>
    </location>
</feature>
<dbReference type="InterPro" id="IPR008753">
    <property type="entry name" value="Peptidase_M13_N"/>
</dbReference>
<dbReference type="InterPro" id="IPR042089">
    <property type="entry name" value="Peptidase_M13_dom_2"/>
</dbReference>
<dbReference type="EMBL" id="CP103840">
    <property type="protein sequence ID" value="WOB26533.1"/>
    <property type="molecule type" value="Genomic_DNA"/>
</dbReference>
<reference evidence="11 12" key="1">
    <citation type="submission" date="2022-08" db="EMBL/GenBank/DDBJ databases">
        <title>Whole genome sequencing-based tracing of a 2022 introduction and outbreak of Xanthomonas hortorum pv. pelargonii.</title>
        <authorList>
            <person name="Iruegas-Bocardo F."/>
            <person name="Weisberg A.K."/>
            <person name="Riutta E.R."/>
            <person name="Kilday K."/>
            <person name="Bonkowski J.C."/>
            <person name="Creswell T."/>
            <person name="Daughtrey M.L."/>
            <person name="Rane K."/>
            <person name="Grunwald N.J."/>
            <person name="Chang J.H."/>
            <person name="Putnam M.L."/>
        </authorList>
    </citation>
    <scope>NUCLEOTIDE SEQUENCE [LARGE SCALE GENOMIC DNA]</scope>
    <source>
        <strain evidence="11 12">22-325</strain>
    </source>
</reference>
<evidence type="ECO:0000256" key="4">
    <source>
        <dbReference type="ARBA" id="ARBA00022723"/>
    </source>
</evidence>
<evidence type="ECO:0000313" key="11">
    <source>
        <dbReference type="EMBL" id="WOB26533.1"/>
    </source>
</evidence>
<evidence type="ECO:0000256" key="5">
    <source>
        <dbReference type="ARBA" id="ARBA00022801"/>
    </source>
</evidence>
<keyword evidence="6" id="KW-0862">Zinc</keyword>
<evidence type="ECO:0000313" key="12">
    <source>
        <dbReference type="Proteomes" id="UP001304534"/>
    </source>
</evidence>
<dbReference type="PANTHER" id="PTHR11733:SF167">
    <property type="entry name" value="FI17812P1-RELATED"/>
    <property type="match status" value="1"/>
</dbReference>
<dbReference type="SUPFAM" id="SSF55486">
    <property type="entry name" value="Metalloproteases ('zincins'), catalytic domain"/>
    <property type="match status" value="1"/>
</dbReference>
<comment type="cofactor">
    <cofactor evidence="1">
        <name>Zn(2+)</name>
        <dbReference type="ChEBI" id="CHEBI:29105"/>
    </cofactor>
</comment>
<evidence type="ECO:0000259" key="9">
    <source>
        <dbReference type="Pfam" id="PF01431"/>
    </source>
</evidence>
<evidence type="ECO:0000256" key="6">
    <source>
        <dbReference type="ARBA" id="ARBA00022833"/>
    </source>
</evidence>
<feature type="chain" id="PRO_5046488183" evidence="8">
    <location>
        <begin position="24"/>
        <end position="695"/>
    </location>
</feature>
<dbReference type="CDD" id="cd08662">
    <property type="entry name" value="M13"/>
    <property type="match status" value="1"/>
</dbReference>
<dbReference type="Pfam" id="PF05649">
    <property type="entry name" value="Peptidase_M13_N"/>
    <property type="match status" value="1"/>
</dbReference>
<dbReference type="GeneID" id="95582284"/>
<dbReference type="Gene3D" id="3.40.390.10">
    <property type="entry name" value="Collagenase (Catalytic Domain)"/>
    <property type="match status" value="1"/>
</dbReference>
<keyword evidence="3" id="KW-0645">Protease</keyword>
<dbReference type="Gene3D" id="1.10.1380.10">
    <property type="entry name" value="Neutral endopeptidase , domain2"/>
    <property type="match status" value="1"/>
</dbReference>
<keyword evidence="5" id="KW-0378">Hydrolase</keyword>
<keyword evidence="7" id="KW-0482">Metalloprotease</keyword>
<proteinExistence type="inferred from homology"/>
<keyword evidence="8" id="KW-0732">Signal</keyword>
<dbReference type="Pfam" id="PF01431">
    <property type="entry name" value="Peptidase_M13"/>
    <property type="match status" value="1"/>
</dbReference>
<keyword evidence="12" id="KW-1185">Reference proteome</keyword>
<evidence type="ECO:0000256" key="1">
    <source>
        <dbReference type="ARBA" id="ARBA00001947"/>
    </source>
</evidence>
<organism evidence="11 12">
    <name type="scientific">Xanthomonas dyei</name>
    <dbReference type="NCBI Taxonomy" id="743699"/>
    <lineage>
        <taxon>Bacteria</taxon>
        <taxon>Pseudomonadati</taxon>
        <taxon>Pseudomonadota</taxon>
        <taxon>Gammaproteobacteria</taxon>
        <taxon>Lysobacterales</taxon>
        <taxon>Lysobacteraceae</taxon>
        <taxon>Xanthomonas</taxon>
    </lineage>
</organism>
<dbReference type="PROSITE" id="PS51885">
    <property type="entry name" value="NEPRILYSIN"/>
    <property type="match status" value="1"/>
</dbReference>
<dbReference type="InterPro" id="IPR000718">
    <property type="entry name" value="Peptidase_M13"/>
</dbReference>
<dbReference type="RefSeq" id="WP_316689836.1">
    <property type="nucleotide sequence ID" value="NZ_CP103837.1"/>
</dbReference>
<evidence type="ECO:0000256" key="7">
    <source>
        <dbReference type="ARBA" id="ARBA00023049"/>
    </source>
</evidence>
<sequence length="695" mass="76452">MPIPKKTTITLAILMALTGCKQAGDQAMTAKQATPSPAAKPAVSALDLNELDTGVDPCQDLNGFANGKALAKGIPANETGIGTSYDIYNASYKDKHAIAEGALHSHAADGAIEQLVGTFYASGMDEATIQTLGLTPIKQRLDTIDALSSTQDIVGFITARHAQGATPLFRFVAQPDNQDTSKMVAYVYVEGLTLPSKDYYSDPQYAAIRQAYLAYITQSFVLAGTPADQASVQAAHVLQLESRLATALLAPSELRDPHKMYQWLSVSEANALTPYFPWDTFMQAQGIQPQKGLALSQVAFLKNFDSLLHTAPVAEWKSYLRFHAIDDAAPALSKPFADNHFAFYSKTLEGRQTEPPRWREVIDSMDATIGEAMGQLYVASKFSAASKQHALELVQNLQEAMRARLERADWMSAPTKAEALKKLANMLPKIGYPDTWRDWSGLRLERGAYLRNIESAAAFNHKNELAKIGKPANRRGWGEVLPQTVNAYYNPTENSIVFPAVILQAPLFDVHADDALNYGGIGGFIGHEISHGFDDKGSQFDETGATRNWWLAADRKAFEARTRKILDQVNGYVPLKSKPELRVNGQLVLGESIADFTGINLAYDALMLDLKKHPERNVAIDGYTPEQRFFINWARLFRNARREEAQVKALNSDPHPPSVMRVNAGPSNMPQFAKAFSCKPGDAMARSDLERAQVW</sequence>
<dbReference type="Proteomes" id="UP001304534">
    <property type="component" value="Chromosome"/>
</dbReference>
<evidence type="ECO:0000256" key="3">
    <source>
        <dbReference type="ARBA" id="ARBA00022670"/>
    </source>
</evidence>
<evidence type="ECO:0000259" key="10">
    <source>
        <dbReference type="Pfam" id="PF05649"/>
    </source>
</evidence>
<feature type="domain" description="Peptidase M13 C-terminal" evidence="9">
    <location>
        <begin position="486"/>
        <end position="687"/>
    </location>
</feature>
<dbReference type="PANTHER" id="PTHR11733">
    <property type="entry name" value="ZINC METALLOPROTEASE FAMILY M13 NEPRILYSIN-RELATED"/>
    <property type="match status" value="1"/>
</dbReference>